<dbReference type="InterPro" id="IPR013154">
    <property type="entry name" value="ADH-like_N"/>
</dbReference>
<keyword evidence="2" id="KW-0560">Oxidoreductase</keyword>
<organism evidence="4 5">
    <name type="scientific">Shewanella psychropiezotolerans</name>
    <dbReference type="NCBI Taxonomy" id="2593655"/>
    <lineage>
        <taxon>Bacteria</taxon>
        <taxon>Pseudomonadati</taxon>
        <taxon>Pseudomonadota</taxon>
        <taxon>Gammaproteobacteria</taxon>
        <taxon>Alteromonadales</taxon>
        <taxon>Shewanellaceae</taxon>
        <taxon>Shewanella</taxon>
    </lineage>
</organism>
<evidence type="ECO:0000256" key="1">
    <source>
        <dbReference type="ARBA" id="ARBA00022857"/>
    </source>
</evidence>
<dbReference type="InterPro" id="IPR013149">
    <property type="entry name" value="ADH-like_C"/>
</dbReference>
<keyword evidence="5" id="KW-1185">Reference proteome</keyword>
<feature type="domain" description="Enoyl reductase (ER)" evidence="3">
    <location>
        <begin position="19"/>
        <end position="339"/>
    </location>
</feature>
<gene>
    <name evidence="4" type="ORF">FM037_24120</name>
</gene>
<dbReference type="SUPFAM" id="SSF50129">
    <property type="entry name" value="GroES-like"/>
    <property type="match status" value="1"/>
</dbReference>
<dbReference type="Proteomes" id="UP000315947">
    <property type="component" value="Chromosome"/>
</dbReference>
<dbReference type="PANTHER" id="PTHR48106">
    <property type="entry name" value="QUINONE OXIDOREDUCTASE PIG3-RELATED"/>
    <property type="match status" value="1"/>
</dbReference>
<dbReference type="InterPro" id="IPR014189">
    <property type="entry name" value="Quinone_OxRdtase_PIG3"/>
</dbReference>
<dbReference type="InterPro" id="IPR036291">
    <property type="entry name" value="NAD(P)-bd_dom_sf"/>
</dbReference>
<proteinExistence type="predicted"/>
<dbReference type="PANTHER" id="PTHR48106:SF8">
    <property type="entry name" value="OS02G0805600 PROTEIN"/>
    <property type="match status" value="1"/>
</dbReference>
<dbReference type="EMBL" id="CP041614">
    <property type="protein sequence ID" value="QDO85782.1"/>
    <property type="molecule type" value="Genomic_DNA"/>
</dbReference>
<dbReference type="Gene3D" id="3.40.50.720">
    <property type="entry name" value="NAD(P)-binding Rossmann-like Domain"/>
    <property type="match status" value="1"/>
</dbReference>
<evidence type="ECO:0000256" key="2">
    <source>
        <dbReference type="ARBA" id="ARBA00023002"/>
    </source>
</evidence>
<dbReference type="Gene3D" id="3.90.180.10">
    <property type="entry name" value="Medium-chain alcohol dehydrogenases, catalytic domain"/>
    <property type="match status" value="1"/>
</dbReference>
<name>A0ABX5X355_9GAMM</name>
<dbReference type="InterPro" id="IPR020843">
    <property type="entry name" value="ER"/>
</dbReference>
<dbReference type="NCBIfam" id="TIGR02824">
    <property type="entry name" value="quinone_pig3"/>
    <property type="match status" value="1"/>
</dbReference>
<keyword evidence="1" id="KW-0521">NADP</keyword>
<dbReference type="SMART" id="SM00829">
    <property type="entry name" value="PKS_ER"/>
    <property type="match status" value="1"/>
</dbReference>
<reference evidence="4 5" key="1">
    <citation type="submission" date="2019-07" db="EMBL/GenBank/DDBJ databases">
        <title>Shewanella sp. YLB-06 whole genomic sequence.</title>
        <authorList>
            <person name="Yu L."/>
        </authorList>
    </citation>
    <scope>NUCLEOTIDE SEQUENCE [LARGE SCALE GENOMIC DNA]</scope>
    <source>
        <strain evidence="4 5">YLB-06</strain>
    </source>
</reference>
<dbReference type="CDD" id="cd05276">
    <property type="entry name" value="p53_inducible_oxidoreductase"/>
    <property type="match status" value="1"/>
</dbReference>
<sequence>MPNILLPQDYLHVDFDHPGDADVMFFKRSSLPELAKDQVLIKVAYAGVNGPDVAQRKGAYPPPKDASPILGLEVAGEVCALGAEVSQWQLGDKVTALVPGGGYGEYVVTHYSHCLPIPQGWTLEQAAAIPETFFTVWGNLFMRAGLQSGETVLIHGGSGGIGSAAIALAKAFGARVIATSGSDEKCDYCLSLGADLALNYQDDFVQPVMDYTSNLGVNLVFDIAGGDFINQNLKALAVDGRMVSVAMQRGPQAQVDIFRIMAKRITWTGSTLRPQSVEAKANIASELRQKVWPLLELTRDGESCNNKLVPNISARFSLADSVGAHRLMESGLHRGKIVLSVHGEESD</sequence>
<evidence type="ECO:0000259" key="3">
    <source>
        <dbReference type="SMART" id="SM00829"/>
    </source>
</evidence>
<accession>A0ABX5X355</accession>
<dbReference type="SUPFAM" id="SSF51735">
    <property type="entry name" value="NAD(P)-binding Rossmann-fold domains"/>
    <property type="match status" value="1"/>
</dbReference>
<evidence type="ECO:0000313" key="5">
    <source>
        <dbReference type="Proteomes" id="UP000315947"/>
    </source>
</evidence>
<dbReference type="RefSeq" id="WP_144048095.1">
    <property type="nucleotide sequence ID" value="NZ_CP041614.1"/>
</dbReference>
<dbReference type="Pfam" id="PF08240">
    <property type="entry name" value="ADH_N"/>
    <property type="match status" value="1"/>
</dbReference>
<dbReference type="Pfam" id="PF00107">
    <property type="entry name" value="ADH_zinc_N"/>
    <property type="match status" value="1"/>
</dbReference>
<protein>
    <submittedName>
        <fullName evidence="4">Zinc-binding dehydrogenase</fullName>
    </submittedName>
</protein>
<evidence type="ECO:0000313" key="4">
    <source>
        <dbReference type="EMBL" id="QDO85782.1"/>
    </source>
</evidence>
<dbReference type="InterPro" id="IPR011032">
    <property type="entry name" value="GroES-like_sf"/>
</dbReference>